<feature type="compositionally biased region" description="Basic and acidic residues" evidence="7">
    <location>
        <begin position="109"/>
        <end position="119"/>
    </location>
</feature>
<evidence type="ECO:0000256" key="7">
    <source>
        <dbReference type="SAM" id="MobiDB-lite"/>
    </source>
</evidence>
<gene>
    <name evidence="9" type="ORF">OFUS_LOCUS25054</name>
</gene>
<organism evidence="9 10">
    <name type="scientific">Owenia fusiformis</name>
    <name type="common">Polychaete worm</name>
    <dbReference type="NCBI Taxonomy" id="6347"/>
    <lineage>
        <taxon>Eukaryota</taxon>
        <taxon>Metazoa</taxon>
        <taxon>Spiralia</taxon>
        <taxon>Lophotrochozoa</taxon>
        <taxon>Annelida</taxon>
        <taxon>Polychaeta</taxon>
        <taxon>Sedentaria</taxon>
        <taxon>Canalipalpata</taxon>
        <taxon>Sabellida</taxon>
        <taxon>Oweniida</taxon>
        <taxon>Oweniidae</taxon>
        <taxon>Owenia</taxon>
    </lineage>
</organism>
<protein>
    <recommendedName>
        <fullName evidence="8">RRM domain-containing protein</fullName>
    </recommendedName>
</protein>
<dbReference type="InterPro" id="IPR035979">
    <property type="entry name" value="RBD_domain_sf"/>
</dbReference>
<dbReference type="Proteomes" id="UP000749559">
    <property type="component" value="Unassembled WGS sequence"/>
</dbReference>
<keyword evidence="4 6" id="KW-0694">RNA-binding</keyword>
<feature type="compositionally biased region" description="Basic and acidic residues" evidence="7">
    <location>
        <begin position="344"/>
        <end position="368"/>
    </location>
</feature>
<evidence type="ECO:0000259" key="8">
    <source>
        <dbReference type="PROSITE" id="PS50102"/>
    </source>
</evidence>
<feature type="domain" description="RRM" evidence="8">
    <location>
        <begin position="472"/>
        <end position="550"/>
    </location>
</feature>
<dbReference type="CDD" id="cd12254">
    <property type="entry name" value="RRM_hnRNPH_ESRPs_RBM12_like"/>
    <property type="match status" value="1"/>
</dbReference>
<feature type="region of interest" description="Disordered" evidence="7">
    <location>
        <begin position="735"/>
        <end position="780"/>
    </location>
</feature>
<evidence type="ECO:0000256" key="4">
    <source>
        <dbReference type="ARBA" id="ARBA00022884"/>
    </source>
</evidence>
<feature type="domain" description="RRM" evidence="8">
    <location>
        <begin position="363"/>
        <end position="450"/>
    </location>
</feature>
<dbReference type="SMART" id="SM00361">
    <property type="entry name" value="RRM_1"/>
    <property type="match status" value="1"/>
</dbReference>
<feature type="compositionally biased region" description="Acidic residues" evidence="7">
    <location>
        <begin position="325"/>
        <end position="339"/>
    </location>
</feature>
<evidence type="ECO:0000313" key="9">
    <source>
        <dbReference type="EMBL" id="CAH1801245.1"/>
    </source>
</evidence>
<dbReference type="GO" id="GO:0005634">
    <property type="term" value="C:nucleus"/>
    <property type="evidence" value="ECO:0007669"/>
    <property type="project" value="UniProtKB-SubCell"/>
</dbReference>
<dbReference type="CDD" id="cd12318">
    <property type="entry name" value="RRM5_RBM19_like"/>
    <property type="match status" value="1"/>
</dbReference>
<reference evidence="9" key="1">
    <citation type="submission" date="2022-03" db="EMBL/GenBank/DDBJ databases">
        <authorList>
            <person name="Martin C."/>
        </authorList>
    </citation>
    <scope>NUCLEOTIDE SEQUENCE</scope>
</reference>
<dbReference type="SMART" id="SM00360">
    <property type="entry name" value="RRM"/>
    <property type="match status" value="6"/>
</dbReference>
<feature type="compositionally biased region" description="Acidic residues" evidence="7">
    <location>
        <begin position="256"/>
        <end position="265"/>
    </location>
</feature>
<dbReference type="PANTHER" id="PTHR48039">
    <property type="entry name" value="RNA-BINDING MOTIF PROTEIN 14B"/>
    <property type="match status" value="1"/>
</dbReference>
<feature type="domain" description="RRM" evidence="8">
    <location>
        <begin position="654"/>
        <end position="726"/>
    </location>
</feature>
<feature type="compositionally biased region" description="Basic and acidic residues" evidence="7">
    <location>
        <begin position="189"/>
        <end position="234"/>
    </location>
</feature>
<keyword evidence="10" id="KW-1185">Reference proteome</keyword>
<keyword evidence="3" id="KW-0677">Repeat</keyword>
<dbReference type="CDD" id="cd12571">
    <property type="entry name" value="RRM6_RBM19"/>
    <property type="match status" value="1"/>
</dbReference>
<dbReference type="InterPro" id="IPR051945">
    <property type="entry name" value="RRM_MRD1_RNA_proc_ribogen"/>
</dbReference>
<evidence type="ECO:0000256" key="5">
    <source>
        <dbReference type="ARBA" id="ARBA00023242"/>
    </source>
</evidence>
<feature type="domain" description="RRM" evidence="8">
    <location>
        <begin position="883"/>
        <end position="963"/>
    </location>
</feature>
<feature type="domain" description="RRM" evidence="8">
    <location>
        <begin position="778"/>
        <end position="861"/>
    </location>
</feature>
<feature type="region of interest" description="Disordered" evidence="7">
    <location>
        <begin position="156"/>
        <end position="368"/>
    </location>
</feature>
<accession>A0A8S4Q5R2</accession>
<evidence type="ECO:0000256" key="2">
    <source>
        <dbReference type="ARBA" id="ARBA00008033"/>
    </source>
</evidence>
<dbReference type="FunFam" id="3.30.70.330:FF:000240">
    <property type="entry name" value="RNA binding motif protein 19"/>
    <property type="match status" value="1"/>
</dbReference>
<dbReference type="CDD" id="cd12567">
    <property type="entry name" value="RRM3_RBM19"/>
    <property type="match status" value="1"/>
</dbReference>
<dbReference type="InterPro" id="IPR000504">
    <property type="entry name" value="RRM_dom"/>
</dbReference>
<evidence type="ECO:0000256" key="6">
    <source>
        <dbReference type="PROSITE-ProRule" id="PRU00176"/>
    </source>
</evidence>
<feature type="domain" description="RRM" evidence="8">
    <location>
        <begin position="2"/>
        <end position="79"/>
    </location>
</feature>
<dbReference type="AlphaFoldDB" id="A0A8S4Q5R2"/>
<feature type="compositionally biased region" description="Basic residues" evidence="7">
    <location>
        <begin position="120"/>
        <end position="131"/>
    </location>
</feature>
<name>A0A8S4Q5R2_OWEFU</name>
<dbReference type="InterPro" id="IPR034421">
    <property type="entry name" value="RBM19_RRM6"/>
</dbReference>
<feature type="compositionally biased region" description="Low complexity" evidence="7">
    <location>
        <begin position="307"/>
        <end position="316"/>
    </location>
</feature>
<dbReference type="Pfam" id="PF00076">
    <property type="entry name" value="RRM_1"/>
    <property type="match status" value="5"/>
</dbReference>
<evidence type="ECO:0000256" key="3">
    <source>
        <dbReference type="ARBA" id="ARBA00022737"/>
    </source>
</evidence>
<dbReference type="PROSITE" id="PS50102">
    <property type="entry name" value="RRM"/>
    <property type="match status" value="6"/>
</dbReference>
<dbReference type="EMBL" id="CAIIXF020000012">
    <property type="protein sequence ID" value="CAH1801245.1"/>
    <property type="molecule type" value="Genomic_DNA"/>
</dbReference>
<feature type="compositionally biased region" description="Polar residues" evidence="7">
    <location>
        <begin position="156"/>
        <end position="169"/>
    </location>
</feature>
<dbReference type="FunFam" id="3.30.70.330:FF:000738">
    <property type="entry name" value="RNA-binding motif protein 19"/>
    <property type="match status" value="1"/>
</dbReference>
<feature type="compositionally biased region" description="Acidic residues" evidence="7">
    <location>
        <begin position="296"/>
        <end position="306"/>
    </location>
</feature>
<dbReference type="OrthoDB" id="439639at2759"/>
<comment type="caution">
    <text evidence="9">The sequence shown here is derived from an EMBL/GenBank/DDBJ whole genome shotgun (WGS) entry which is preliminary data.</text>
</comment>
<dbReference type="SUPFAM" id="SSF54928">
    <property type="entry name" value="RNA-binding domain, RBD"/>
    <property type="match status" value="5"/>
</dbReference>
<dbReference type="GO" id="GO:0003729">
    <property type="term" value="F:mRNA binding"/>
    <property type="evidence" value="ECO:0007669"/>
    <property type="project" value="TreeGrafter"/>
</dbReference>
<dbReference type="InterPro" id="IPR012677">
    <property type="entry name" value="Nucleotide-bd_a/b_plait_sf"/>
</dbReference>
<feature type="compositionally biased region" description="Basic and acidic residues" evidence="7">
    <location>
        <begin position="735"/>
        <end position="751"/>
    </location>
</feature>
<evidence type="ECO:0000256" key="1">
    <source>
        <dbReference type="ARBA" id="ARBA00004123"/>
    </source>
</evidence>
<sequence>MSRIIVKNLPSGISDTRLRNIFSAYGHITDCSLKYTKDGVFRKFAFIGFQKLAEAEAAAKHFDKSFIDTSKLEVTLARDLGDSNKPRAWSKYSKDSSAFQRWQARQQAKEAKRAADEKTKKGKKREKKRGKSEKVDDLLGELKDDPEFQEFLNAHQAKSTKSTWSNDTVAMQHKGAEAESDSGTEMEVESVKTKEKETSKDKTTKTKVNSDAKEAKTKSQKSKSEHVNTTKEPTDSNVSDMDYLKKKSATSNLSDSDSESSSSDEDNTRTKLKPKKLTKSNKKSKIKGNRTGDNSDFSDDSSDDQSGDSNSDQSDNSDSDHSDSDQSEGSDSDQSEDSIPDIKLSPKDKSKKSKSSEKDKTRHVLKIRDLPRNSYAKEIQEFFKPIKTKDIKIPGAAKKKTIGVAYVEFKTEADLLAAMKKNKSKIGNKRIHLIRKLEETEESKVEPERPLKPWELKQQQEDEELETIAESGRLFLRNLPYVCKEEDIEQMFSKYGPLTETHLPVDKHTKKVMGFAFVTFMIPEHAVKAFSELDGTIFQGRMLHILPSKGKRDDNEITENMSYKKKQELAKKKQASSSHNWNTLFLGENVVADVMAEKYSIEKSQILDSESRQSLGVRMALGETQVVAETREFLIDHGVKLDAFSQAAAARSKTTILAKNLPAGTKANEIQELFSKYGTIGKLVLPPSGVTAIIEYLEPSEARAGFTNLAYSKFKHLPLYLEWAPIDVFGQSLKKEPKAEETVKEESKTEMRDEEMADKKESKEEESSDSEPETEPGSVVFVKNLNFDTKEVDLKEVFEKCGPVKGVKIAKKKDMKNPGKFLSMGYGFVEYKTKASADKSLKKLQHVKLDEHALELKISNRATVSASDKGPKKKQEVKKQLTSKILIRNIPFQATVKEVKELFKVFGELKTVRLPKKVGGTGTHRGFGFVDFLTKQDAKRAFTAMCHSTHLYGRRLVLEWADTEESVDQLRKKTADHFIEGAPTSKKLKKSALMEELKLTSPE</sequence>
<comment type="subcellular location">
    <subcellularLocation>
        <location evidence="1">Nucleus</location>
    </subcellularLocation>
</comment>
<dbReference type="InterPro" id="IPR034419">
    <property type="entry name" value="RBM19_RRM3"/>
</dbReference>
<feature type="compositionally biased region" description="Acidic residues" evidence="7">
    <location>
        <begin position="178"/>
        <end position="188"/>
    </location>
</feature>
<keyword evidence="5" id="KW-0539">Nucleus</keyword>
<dbReference type="InterPro" id="IPR003954">
    <property type="entry name" value="RRM_euk-type"/>
</dbReference>
<dbReference type="FunFam" id="3.30.70.330:FF:000277">
    <property type="entry name" value="RNA binding motif protein 19"/>
    <property type="match status" value="1"/>
</dbReference>
<dbReference type="Gene3D" id="3.30.70.330">
    <property type="match status" value="6"/>
</dbReference>
<dbReference type="InterPro" id="IPR034423">
    <property type="entry name" value="RBM19_RRM5"/>
</dbReference>
<comment type="similarity">
    <text evidence="2">Belongs to the RRM MRD1 family.</text>
</comment>
<feature type="region of interest" description="Disordered" evidence="7">
    <location>
        <begin position="109"/>
        <end position="140"/>
    </location>
</feature>
<feature type="compositionally biased region" description="Basic residues" evidence="7">
    <location>
        <begin position="270"/>
        <end position="288"/>
    </location>
</feature>
<proteinExistence type="inferred from homology"/>
<dbReference type="PANTHER" id="PTHR48039:SF5">
    <property type="entry name" value="RNA-BINDING PROTEIN 28"/>
    <property type="match status" value="1"/>
</dbReference>
<evidence type="ECO:0000313" key="10">
    <source>
        <dbReference type="Proteomes" id="UP000749559"/>
    </source>
</evidence>